<keyword evidence="1" id="KW-1133">Transmembrane helix</keyword>
<keyword evidence="1" id="KW-0812">Transmembrane</keyword>
<organism evidence="2">
    <name type="scientific">marine metagenome</name>
    <dbReference type="NCBI Taxonomy" id="408172"/>
    <lineage>
        <taxon>unclassified sequences</taxon>
        <taxon>metagenomes</taxon>
        <taxon>ecological metagenomes</taxon>
    </lineage>
</organism>
<evidence type="ECO:0000256" key="1">
    <source>
        <dbReference type="SAM" id="Phobius"/>
    </source>
</evidence>
<keyword evidence="1" id="KW-0472">Membrane</keyword>
<evidence type="ECO:0000313" key="2">
    <source>
        <dbReference type="EMBL" id="SVB95353.1"/>
    </source>
</evidence>
<dbReference type="EMBL" id="UINC01065556">
    <property type="protein sequence ID" value="SVB95353.1"/>
    <property type="molecule type" value="Genomic_DNA"/>
</dbReference>
<name>A0A382I8Z9_9ZZZZ</name>
<accession>A0A382I8Z9</accession>
<gene>
    <name evidence="2" type="ORF">METZ01_LOCUS248207</name>
</gene>
<proteinExistence type="predicted"/>
<reference evidence="2" key="1">
    <citation type="submission" date="2018-05" db="EMBL/GenBank/DDBJ databases">
        <authorList>
            <person name="Lanie J.A."/>
            <person name="Ng W.-L."/>
            <person name="Kazmierczak K.M."/>
            <person name="Andrzejewski T.M."/>
            <person name="Davidsen T.M."/>
            <person name="Wayne K.J."/>
            <person name="Tettelin H."/>
            <person name="Glass J.I."/>
            <person name="Rusch D."/>
            <person name="Podicherti R."/>
            <person name="Tsui H.-C.T."/>
            <person name="Winkler M.E."/>
        </authorList>
    </citation>
    <scope>NUCLEOTIDE SEQUENCE</scope>
</reference>
<dbReference type="AlphaFoldDB" id="A0A382I8Z9"/>
<feature type="transmembrane region" description="Helical" evidence="1">
    <location>
        <begin position="39"/>
        <end position="59"/>
    </location>
</feature>
<feature type="non-terminal residue" evidence="2">
    <location>
        <position position="1"/>
    </location>
</feature>
<protein>
    <submittedName>
        <fullName evidence="2">Uncharacterized protein</fullName>
    </submittedName>
</protein>
<sequence length="81" mass="9304">LHLFPFFVAYAKGNIDKNQFETAVKTFVPEVTSKTLNRIIMLTLMGPIFGWFLLASFILKVSTHESDRTENVKQLVYKPLV</sequence>